<organism evidence="3">
    <name type="scientific">mine drainage metagenome</name>
    <dbReference type="NCBI Taxonomy" id="410659"/>
    <lineage>
        <taxon>unclassified sequences</taxon>
        <taxon>metagenomes</taxon>
        <taxon>ecological metagenomes</taxon>
    </lineage>
</organism>
<dbReference type="PRINTS" id="PR00038">
    <property type="entry name" value="HTHLUXR"/>
</dbReference>
<dbReference type="PROSITE" id="PS50043">
    <property type="entry name" value="HTH_LUXR_2"/>
    <property type="match status" value="1"/>
</dbReference>
<dbReference type="SUPFAM" id="SSF46894">
    <property type="entry name" value="C-terminal effector domain of the bipartite response regulators"/>
    <property type="match status" value="1"/>
</dbReference>
<dbReference type="SMART" id="SM00421">
    <property type="entry name" value="HTH_LUXR"/>
    <property type="match status" value="1"/>
</dbReference>
<dbReference type="GO" id="GO:0003677">
    <property type="term" value="F:DNA binding"/>
    <property type="evidence" value="ECO:0007669"/>
    <property type="project" value="UniProtKB-KW"/>
</dbReference>
<dbReference type="InterPro" id="IPR039420">
    <property type="entry name" value="WalR-like"/>
</dbReference>
<evidence type="ECO:0000259" key="2">
    <source>
        <dbReference type="PROSITE" id="PS50043"/>
    </source>
</evidence>
<sequence>MPKWPHIRVLLIASEARPADVKEALEAGAHGMLVRCDSLQVLRDAISVISSGQPYFCQNSTRLLVEAVRQAKFAKFDALTAREREILVRIARSETPKEIALRLGTCSKTVSNQLCALREKLGIRDVPGLVRYAIREGLVRATD</sequence>
<dbReference type="Pfam" id="PF00196">
    <property type="entry name" value="GerE"/>
    <property type="match status" value="1"/>
</dbReference>
<accession>A0A1J5QBA3</accession>
<gene>
    <name evidence="3" type="primary">exaE_5</name>
    <name evidence="3" type="ORF">GALL_372910</name>
</gene>
<evidence type="ECO:0000313" key="3">
    <source>
        <dbReference type="EMBL" id="OIQ80950.1"/>
    </source>
</evidence>
<dbReference type="InterPro" id="IPR011006">
    <property type="entry name" value="CheY-like_superfamily"/>
</dbReference>
<dbReference type="GO" id="GO:0006355">
    <property type="term" value="P:regulation of DNA-templated transcription"/>
    <property type="evidence" value="ECO:0007669"/>
    <property type="project" value="InterPro"/>
</dbReference>
<dbReference type="AlphaFoldDB" id="A0A1J5QBA3"/>
<evidence type="ECO:0000256" key="1">
    <source>
        <dbReference type="ARBA" id="ARBA00023125"/>
    </source>
</evidence>
<dbReference type="InterPro" id="IPR016032">
    <property type="entry name" value="Sig_transdc_resp-reg_C-effctor"/>
</dbReference>
<proteinExistence type="predicted"/>
<name>A0A1J5QBA3_9ZZZZ</name>
<feature type="domain" description="HTH luxR-type" evidence="2">
    <location>
        <begin position="72"/>
        <end position="137"/>
    </location>
</feature>
<dbReference type="SUPFAM" id="SSF52172">
    <property type="entry name" value="CheY-like"/>
    <property type="match status" value="1"/>
</dbReference>
<comment type="caution">
    <text evidence="3">The sequence shown here is derived from an EMBL/GenBank/DDBJ whole genome shotgun (WGS) entry which is preliminary data.</text>
</comment>
<protein>
    <submittedName>
        <fullName evidence="3">Transcriptional activator protein ExaE</fullName>
    </submittedName>
</protein>
<dbReference type="CDD" id="cd06170">
    <property type="entry name" value="LuxR_C_like"/>
    <property type="match status" value="1"/>
</dbReference>
<reference evidence="3" key="1">
    <citation type="submission" date="2016-10" db="EMBL/GenBank/DDBJ databases">
        <title>Sequence of Gallionella enrichment culture.</title>
        <authorList>
            <person name="Poehlein A."/>
            <person name="Muehling M."/>
            <person name="Daniel R."/>
        </authorList>
    </citation>
    <scope>NUCLEOTIDE SEQUENCE</scope>
</reference>
<keyword evidence="1" id="KW-0238">DNA-binding</keyword>
<dbReference type="Gene3D" id="3.40.50.2300">
    <property type="match status" value="1"/>
</dbReference>
<dbReference type="InterPro" id="IPR000792">
    <property type="entry name" value="Tscrpt_reg_LuxR_C"/>
</dbReference>
<dbReference type="PANTHER" id="PTHR43214">
    <property type="entry name" value="TWO-COMPONENT RESPONSE REGULATOR"/>
    <property type="match status" value="1"/>
</dbReference>
<dbReference type="EMBL" id="MLJW01000989">
    <property type="protein sequence ID" value="OIQ80950.1"/>
    <property type="molecule type" value="Genomic_DNA"/>
</dbReference>